<keyword evidence="9" id="KW-0325">Glycoprotein</keyword>
<dbReference type="PANTHER" id="PTHR18966">
    <property type="entry name" value="IONOTROPIC GLUTAMATE RECEPTOR"/>
    <property type="match status" value="1"/>
</dbReference>
<feature type="compositionally biased region" description="Low complexity" evidence="12">
    <location>
        <begin position="167"/>
        <end position="187"/>
    </location>
</feature>
<comment type="similarity">
    <text evidence="2">Belongs to the glutamate-gated ion channel (TC 1.A.10.1) family.</text>
</comment>
<evidence type="ECO:0000256" key="13">
    <source>
        <dbReference type="SAM" id="Phobius"/>
    </source>
</evidence>
<feature type="region of interest" description="Disordered" evidence="12">
    <location>
        <begin position="166"/>
        <end position="187"/>
    </location>
</feature>
<dbReference type="EMBL" id="NJHN03000065">
    <property type="protein sequence ID" value="KAH9418264.1"/>
    <property type="molecule type" value="Genomic_DNA"/>
</dbReference>
<keyword evidence="5 13" id="KW-1133">Transmembrane helix</keyword>
<proteinExistence type="inferred from homology"/>
<evidence type="ECO:0000256" key="1">
    <source>
        <dbReference type="ARBA" id="ARBA00004141"/>
    </source>
</evidence>
<gene>
    <name evidence="15" type="ORF">DERP_010818</name>
</gene>
<evidence type="ECO:0000256" key="2">
    <source>
        <dbReference type="ARBA" id="ARBA00008685"/>
    </source>
</evidence>
<protein>
    <recommendedName>
        <fullName evidence="14">Ionotropic glutamate receptor C-terminal domain-containing protein</fullName>
    </recommendedName>
</protein>
<evidence type="ECO:0000256" key="8">
    <source>
        <dbReference type="ARBA" id="ARBA00023170"/>
    </source>
</evidence>
<evidence type="ECO:0000256" key="10">
    <source>
        <dbReference type="ARBA" id="ARBA00023286"/>
    </source>
</evidence>
<sequence length="349" mass="40457">MPPYSIIIMFIAIAMTTNISIWAQPANQNRPTLRGLTSLRPPFVEKDLNGKLIGFFVDLLDEMALIGNFNYSLRDPGNQHTSNDPFQNRPPGLITDIHQNRADFAIADYLYRTASAQRYVEFTDSYMESNLSALIHKDRIIQNNIKTIDDLLDQRTKPPAVIPINYQQQQQQQQSNQQQSNQQQQQQPEIIQLGTVRPIYRDLSVGTDPLSRRIYEQLHNNPSNMAENRQIGIERALKTPYAFIQESINNELAMDEYCELTQIKLESQNLPKADTHYEFGIIGQKFSTHLETMNRAIRQLKANGRLDELKRRYWNRKCNGGTNNFEQYRYLMTVVTTLFSLFMSIFILS</sequence>
<evidence type="ECO:0000313" key="15">
    <source>
        <dbReference type="EMBL" id="KAH9418264.1"/>
    </source>
</evidence>
<name>A0ABQ8J6Q2_DERPT</name>
<organism evidence="15 16">
    <name type="scientific">Dermatophagoides pteronyssinus</name>
    <name type="common">European house dust mite</name>
    <dbReference type="NCBI Taxonomy" id="6956"/>
    <lineage>
        <taxon>Eukaryota</taxon>
        <taxon>Metazoa</taxon>
        <taxon>Ecdysozoa</taxon>
        <taxon>Arthropoda</taxon>
        <taxon>Chelicerata</taxon>
        <taxon>Arachnida</taxon>
        <taxon>Acari</taxon>
        <taxon>Acariformes</taxon>
        <taxon>Sarcoptiformes</taxon>
        <taxon>Astigmata</taxon>
        <taxon>Psoroptidia</taxon>
        <taxon>Analgoidea</taxon>
        <taxon>Pyroglyphidae</taxon>
        <taxon>Dermatophagoidinae</taxon>
        <taxon>Dermatophagoides</taxon>
    </lineage>
</organism>
<comment type="caution">
    <text evidence="15">The sequence shown here is derived from an EMBL/GenBank/DDBJ whole genome shotgun (WGS) entry which is preliminary data.</text>
</comment>
<evidence type="ECO:0000256" key="6">
    <source>
        <dbReference type="ARBA" id="ARBA00023065"/>
    </source>
</evidence>
<keyword evidence="3" id="KW-0813">Transport</keyword>
<reference evidence="15 16" key="1">
    <citation type="journal article" date="2018" name="J. Allergy Clin. Immunol.">
        <title>High-quality assembly of Dermatophagoides pteronyssinus genome and transcriptome reveals a wide range of novel allergens.</title>
        <authorList>
            <person name="Liu X.Y."/>
            <person name="Yang K.Y."/>
            <person name="Wang M.Q."/>
            <person name="Kwok J.S."/>
            <person name="Zeng X."/>
            <person name="Yang Z."/>
            <person name="Xiao X.J."/>
            <person name="Lau C.P."/>
            <person name="Li Y."/>
            <person name="Huang Z.M."/>
            <person name="Ba J.G."/>
            <person name="Yim A.K."/>
            <person name="Ouyang C.Y."/>
            <person name="Ngai S.M."/>
            <person name="Chan T.F."/>
            <person name="Leung E.L."/>
            <person name="Liu L."/>
            <person name="Liu Z.G."/>
            <person name="Tsui S.K."/>
        </authorList>
    </citation>
    <scope>NUCLEOTIDE SEQUENCE [LARGE SCALE GENOMIC DNA]</scope>
    <source>
        <strain evidence="15">Derp</strain>
    </source>
</reference>
<evidence type="ECO:0000256" key="4">
    <source>
        <dbReference type="ARBA" id="ARBA00022692"/>
    </source>
</evidence>
<keyword evidence="8" id="KW-0675">Receptor</keyword>
<feature type="domain" description="Ionotropic glutamate receptor C-terminal" evidence="14">
    <location>
        <begin position="32"/>
        <end position="316"/>
    </location>
</feature>
<comment type="subcellular location">
    <subcellularLocation>
        <location evidence="1">Membrane</location>
        <topology evidence="1">Multi-pass membrane protein</topology>
    </subcellularLocation>
</comment>
<feature type="transmembrane region" description="Helical" evidence="13">
    <location>
        <begin position="330"/>
        <end position="348"/>
    </location>
</feature>
<reference evidence="15 16" key="2">
    <citation type="journal article" date="2022" name="Mol. Biol. Evol.">
        <title>Comparative Genomics Reveals Insights into the Divergent Evolution of Astigmatic Mites and Household Pest Adaptations.</title>
        <authorList>
            <person name="Xiong Q."/>
            <person name="Wan A.T."/>
            <person name="Liu X."/>
            <person name="Fung C.S."/>
            <person name="Xiao X."/>
            <person name="Malainual N."/>
            <person name="Hou J."/>
            <person name="Wang L."/>
            <person name="Wang M."/>
            <person name="Yang K.Y."/>
            <person name="Cui Y."/>
            <person name="Leung E.L."/>
            <person name="Nong W."/>
            <person name="Shin S.K."/>
            <person name="Au S.W."/>
            <person name="Jeong K.Y."/>
            <person name="Chew F.T."/>
            <person name="Hui J.H."/>
            <person name="Leung T.F."/>
            <person name="Tungtrongchitr A."/>
            <person name="Zhong N."/>
            <person name="Liu Z."/>
            <person name="Tsui S.K."/>
        </authorList>
    </citation>
    <scope>NUCLEOTIDE SEQUENCE [LARGE SCALE GENOMIC DNA]</scope>
    <source>
        <strain evidence="15">Derp</strain>
    </source>
</reference>
<evidence type="ECO:0000313" key="16">
    <source>
        <dbReference type="Proteomes" id="UP000887458"/>
    </source>
</evidence>
<dbReference type="InterPro" id="IPR015683">
    <property type="entry name" value="Ionotropic_Glu_rcpt"/>
</dbReference>
<evidence type="ECO:0000256" key="5">
    <source>
        <dbReference type="ARBA" id="ARBA00022989"/>
    </source>
</evidence>
<dbReference type="SUPFAM" id="SSF53850">
    <property type="entry name" value="Periplasmic binding protein-like II"/>
    <property type="match status" value="1"/>
</dbReference>
<dbReference type="InterPro" id="IPR001320">
    <property type="entry name" value="Iontro_rcpt_C"/>
</dbReference>
<keyword evidence="11" id="KW-0407">Ion channel</keyword>
<evidence type="ECO:0000256" key="7">
    <source>
        <dbReference type="ARBA" id="ARBA00023136"/>
    </source>
</evidence>
<keyword evidence="10" id="KW-1071">Ligand-gated ion channel</keyword>
<dbReference type="Gene3D" id="3.40.190.10">
    <property type="entry name" value="Periplasmic binding protein-like II"/>
    <property type="match status" value="2"/>
</dbReference>
<dbReference type="SMART" id="SM00079">
    <property type="entry name" value="PBPe"/>
    <property type="match status" value="1"/>
</dbReference>
<evidence type="ECO:0000259" key="14">
    <source>
        <dbReference type="SMART" id="SM00079"/>
    </source>
</evidence>
<keyword evidence="6" id="KW-0406">Ion transport</keyword>
<dbReference type="InterPro" id="IPR019594">
    <property type="entry name" value="Glu/Gly-bd"/>
</dbReference>
<dbReference type="Proteomes" id="UP000887458">
    <property type="component" value="Unassembled WGS sequence"/>
</dbReference>
<evidence type="ECO:0000256" key="3">
    <source>
        <dbReference type="ARBA" id="ARBA00022448"/>
    </source>
</evidence>
<feature type="transmembrane region" description="Helical" evidence="13">
    <location>
        <begin position="6"/>
        <end position="24"/>
    </location>
</feature>
<keyword evidence="4 13" id="KW-0812">Transmembrane</keyword>
<keyword evidence="7 13" id="KW-0472">Membrane</keyword>
<accession>A0ABQ8J6Q2</accession>
<dbReference type="Pfam" id="PF10613">
    <property type="entry name" value="Lig_chan-Glu_bd"/>
    <property type="match status" value="1"/>
</dbReference>
<evidence type="ECO:0000256" key="9">
    <source>
        <dbReference type="ARBA" id="ARBA00023180"/>
    </source>
</evidence>
<keyword evidence="16" id="KW-1185">Reference proteome</keyword>
<evidence type="ECO:0000256" key="11">
    <source>
        <dbReference type="ARBA" id="ARBA00023303"/>
    </source>
</evidence>
<evidence type="ECO:0000256" key="12">
    <source>
        <dbReference type="SAM" id="MobiDB-lite"/>
    </source>
</evidence>